<proteinExistence type="predicted"/>
<accession>A0AA42HX97</accession>
<protein>
    <submittedName>
        <fullName evidence="1">AlpA family transcriptional regulator</fullName>
    </submittedName>
</protein>
<evidence type="ECO:0000313" key="3">
    <source>
        <dbReference type="Proteomes" id="UP001158297"/>
    </source>
</evidence>
<name>A0AA42HX97_9BURK</name>
<dbReference type="RefSeq" id="WP_043384329.1">
    <property type="nucleotide sequence ID" value="NZ_CAHPRW010000065.1"/>
</dbReference>
<evidence type="ECO:0000313" key="2">
    <source>
        <dbReference type="EMBL" id="MDH2006384.1"/>
    </source>
</evidence>
<dbReference type="InterPro" id="IPR010260">
    <property type="entry name" value="AlpA"/>
</dbReference>
<dbReference type="Proteomes" id="UP001158297">
    <property type="component" value="Unassembled WGS sequence"/>
</dbReference>
<dbReference type="PANTHER" id="PTHR36154:SF1">
    <property type="entry name" value="DNA-BINDING TRANSCRIPTIONAL ACTIVATOR ALPA"/>
    <property type="match status" value="1"/>
</dbReference>
<organism evidence="1 3">
    <name type="scientific">Comamonas aquatica</name>
    <dbReference type="NCBI Taxonomy" id="225991"/>
    <lineage>
        <taxon>Bacteria</taxon>
        <taxon>Pseudomonadati</taxon>
        <taxon>Pseudomonadota</taxon>
        <taxon>Betaproteobacteria</taxon>
        <taxon>Burkholderiales</taxon>
        <taxon>Comamonadaceae</taxon>
        <taxon>Comamonas</taxon>
    </lineage>
</organism>
<dbReference type="EMBL" id="JAOCJW010000025">
    <property type="protein sequence ID" value="MDH2006384.1"/>
    <property type="molecule type" value="Genomic_DNA"/>
</dbReference>
<dbReference type="Pfam" id="PF05930">
    <property type="entry name" value="Phage_AlpA"/>
    <property type="match status" value="1"/>
</dbReference>
<dbReference type="Gene3D" id="1.10.238.160">
    <property type="match status" value="1"/>
</dbReference>
<dbReference type="AlphaFoldDB" id="A0AA42HX97"/>
<dbReference type="EMBL" id="JAODZU010000010">
    <property type="protein sequence ID" value="MDH0363367.1"/>
    <property type="molecule type" value="Genomic_DNA"/>
</dbReference>
<evidence type="ECO:0000313" key="1">
    <source>
        <dbReference type="EMBL" id="MDH0363367.1"/>
    </source>
</evidence>
<gene>
    <name evidence="2" type="ORF">N5J23_12650</name>
    <name evidence="1" type="ORF">N7330_09925</name>
</gene>
<dbReference type="PANTHER" id="PTHR36154">
    <property type="entry name" value="DNA-BINDING TRANSCRIPTIONAL ACTIVATOR ALPA"/>
    <property type="match status" value="1"/>
</dbReference>
<reference evidence="1" key="1">
    <citation type="submission" date="2022-09" db="EMBL/GenBank/DDBJ databases">
        <title>Intensive care unit water sources are persistently colonized with multi-drug resistant bacteria and are the site of extensive horizontal gene transfer of antibiotic resistance genes.</title>
        <authorList>
            <person name="Diorio-Toth L."/>
        </authorList>
    </citation>
    <scope>NUCLEOTIDE SEQUENCE</scope>
    <source>
        <strain evidence="2">GD03686</strain>
        <strain evidence="1">GD04130</strain>
    </source>
</reference>
<comment type="caution">
    <text evidence="1">The sequence shown here is derived from an EMBL/GenBank/DDBJ whole genome shotgun (WGS) entry which is preliminary data.</text>
</comment>
<dbReference type="Proteomes" id="UP001161294">
    <property type="component" value="Unassembled WGS sequence"/>
</dbReference>
<dbReference type="InterPro" id="IPR052931">
    <property type="entry name" value="Prophage_regulatory_activator"/>
</dbReference>
<sequence>MRIIRLNEVINRTGLGKTSLYKFIKAKTFPQPIALGERAVGWVEAEVDQWITARVNERDLSKINTFPE</sequence>